<evidence type="ECO:0000313" key="2">
    <source>
        <dbReference type="EMBL" id="MCI17234.1"/>
    </source>
</evidence>
<reference evidence="2 3" key="1">
    <citation type="journal article" date="2018" name="Front. Plant Sci.">
        <title>Red Clover (Trifolium pratense) and Zigzag Clover (T. medium) - A Picture of Genomic Similarities and Differences.</title>
        <authorList>
            <person name="Dluhosova J."/>
            <person name="Istvanek J."/>
            <person name="Nedelnik J."/>
            <person name="Repkova J."/>
        </authorList>
    </citation>
    <scope>NUCLEOTIDE SEQUENCE [LARGE SCALE GENOMIC DNA]</scope>
    <source>
        <strain evidence="3">cv. 10/8</strain>
        <tissue evidence="2">Leaf</tissue>
    </source>
</reference>
<proteinExistence type="predicted"/>
<keyword evidence="3" id="KW-1185">Reference proteome</keyword>
<feature type="non-terminal residue" evidence="2">
    <location>
        <position position="206"/>
    </location>
</feature>
<feature type="compositionally biased region" description="Polar residues" evidence="1">
    <location>
        <begin position="74"/>
        <end position="84"/>
    </location>
</feature>
<name>A0A392PZG1_9FABA</name>
<protein>
    <submittedName>
        <fullName evidence="2">Uncharacterized protein</fullName>
    </submittedName>
</protein>
<feature type="region of interest" description="Disordered" evidence="1">
    <location>
        <begin position="73"/>
        <end position="99"/>
    </location>
</feature>
<evidence type="ECO:0000313" key="3">
    <source>
        <dbReference type="Proteomes" id="UP000265520"/>
    </source>
</evidence>
<accession>A0A392PZG1</accession>
<sequence>MPFVPNKGKWPNQRPNKGKRPNQGPNKGKAIAQGPTIHQRLGRKNTFVPSNRVPVNQWAHGQYVAFNKKVMEKGSSSNANPKNSYETKKYSYRNNYMGKNPMTRTQWRRFQRQKKLANQNAQTGGKANVIQTIEVARRPAKERISPPNAFSKTKNDDVEDEYMDDDLLESEADFDVICNVVSILPVEYDVWSEVTDGEDDFDEPDM</sequence>
<dbReference type="Proteomes" id="UP000265520">
    <property type="component" value="Unassembled WGS sequence"/>
</dbReference>
<feature type="region of interest" description="Disordered" evidence="1">
    <location>
        <begin position="1"/>
        <end position="48"/>
    </location>
</feature>
<dbReference type="EMBL" id="LXQA010104518">
    <property type="protein sequence ID" value="MCI17234.1"/>
    <property type="molecule type" value="Genomic_DNA"/>
</dbReference>
<evidence type="ECO:0000256" key="1">
    <source>
        <dbReference type="SAM" id="MobiDB-lite"/>
    </source>
</evidence>
<organism evidence="2 3">
    <name type="scientific">Trifolium medium</name>
    <dbReference type="NCBI Taxonomy" id="97028"/>
    <lineage>
        <taxon>Eukaryota</taxon>
        <taxon>Viridiplantae</taxon>
        <taxon>Streptophyta</taxon>
        <taxon>Embryophyta</taxon>
        <taxon>Tracheophyta</taxon>
        <taxon>Spermatophyta</taxon>
        <taxon>Magnoliopsida</taxon>
        <taxon>eudicotyledons</taxon>
        <taxon>Gunneridae</taxon>
        <taxon>Pentapetalae</taxon>
        <taxon>rosids</taxon>
        <taxon>fabids</taxon>
        <taxon>Fabales</taxon>
        <taxon>Fabaceae</taxon>
        <taxon>Papilionoideae</taxon>
        <taxon>50 kb inversion clade</taxon>
        <taxon>NPAAA clade</taxon>
        <taxon>Hologalegina</taxon>
        <taxon>IRL clade</taxon>
        <taxon>Trifolieae</taxon>
        <taxon>Trifolium</taxon>
    </lineage>
</organism>
<dbReference type="AlphaFoldDB" id="A0A392PZG1"/>
<comment type="caution">
    <text evidence="2">The sequence shown here is derived from an EMBL/GenBank/DDBJ whole genome shotgun (WGS) entry which is preliminary data.</text>
</comment>